<dbReference type="AlphaFoldDB" id="A0ABD0VTZ4"/>
<evidence type="ECO:0000259" key="3">
    <source>
        <dbReference type="Pfam" id="PF13456"/>
    </source>
</evidence>
<comment type="caution">
    <text evidence="5">The sequence shown here is derived from an EMBL/GenBank/DDBJ whole genome shotgun (WGS) entry which is preliminary data.</text>
</comment>
<dbReference type="InterPro" id="IPR040256">
    <property type="entry name" value="At4g02000-like"/>
</dbReference>
<protein>
    <recommendedName>
        <fullName evidence="7">RNase H type-1 domain-containing protein</fullName>
    </recommendedName>
</protein>
<evidence type="ECO:0000256" key="1">
    <source>
        <dbReference type="SAM" id="MobiDB-lite"/>
    </source>
</evidence>
<dbReference type="PANTHER" id="PTHR31286:SF179">
    <property type="entry name" value="RNASE H TYPE-1 DOMAIN-CONTAINING PROTEIN"/>
    <property type="match status" value="1"/>
</dbReference>
<dbReference type="SUPFAM" id="SSF53098">
    <property type="entry name" value="Ribonuclease H-like"/>
    <property type="match status" value="1"/>
</dbReference>
<feature type="transmembrane region" description="Helical" evidence="2">
    <location>
        <begin position="434"/>
        <end position="454"/>
    </location>
</feature>
<keyword evidence="2" id="KW-0812">Transmembrane</keyword>
<dbReference type="Pfam" id="PF13456">
    <property type="entry name" value="RVT_3"/>
    <property type="match status" value="1"/>
</dbReference>
<keyword evidence="2" id="KW-0472">Membrane</keyword>
<gene>
    <name evidence="5" type="ORF">M5K25_000307</name>
</gene>
<dbReference type="Proteomes" id="UP001552299">
    <property type="component" value="Unassembled WGS sequence"/>
</dbReference>
<dbReference type="InterPro" id="IPR044730">
    <property type="entry name" value="RNase_H-like_dom_plant"/>
</dbReference>
<keyword evidence="2" id="KW-1133">Transmembrane helix</keyword>
<dbReference type="Pfam" id="PF14111">
    <property type="entry name" value="DUF4283"/>
    <property type="match status" value="1"/>
</dbReference>
<evidence type="ECO:0000313" key="5">
    <source>
        <dbReference type="EMBL" id="KAL0928426.1"/>
    </source>
</evidence>
<feature type="domain" description="DUF4283" evidence="4">
    <location>
        <begin position="79"/>
        <end position="158"/>
    </location>
</feature>
<dbReference type="Gene3D" id="3.30.420.10">
    <property type="entry name" value="Ribonuclease H-like superfamily/Ribonuclease H"/>
    <property type="match status" value="1"/>
</dbReference>
<feature type="domain" description="RNase H type-1" evidence="3">
    <location>
        <begin position="302"/>
        <end position="379"/>
    </location>
</feature>
<feature type="transmembrane region" description="Helical" evidence="2">
    <location>
        <begin position="460"/>
        <end position="483"/>
    </location>
</feature>
<dbReference type="InterPro" id="IPR036397">
    <property type="entry name" value="RNaseH_sf"/>
</dbReference>
<reference evidence="5 6" key="1">
    <citation type="journal article" date="2024" name="Plant Biotechnol. J.">
        <title>Dendrobium thyrsiflorum genome and its molecular insights into genes involved in important horticultural traits.</title>
        <authorList>
            <person name="Chen B."/>
            <person name="Wang J.Y."/>
            <person name="Zheng P.J."/>
            <person name="Li K.L."/>
            <person name="Liang Y.M."/>
            <person name="Chen X.F."/>
            <person name="Zhang C."/>
            <person name="Zhao X."/>
            <person name="He X."/>
            <person name="Zhang G.Q."/>
            <person name="Liu Z.J."/>
            <person name="Xu Q."/>
        </authorList>
    </citation>
    <scope>NUCLEOTIDE SEQUENCE [LARGE SCALE GENOMIC DNA]</scope>
    <source>
        <strain evidence="5">GZMU011</strain>
    </source>
</reference>
<evidence type="ECO:0000256" key="2">
    <source>
        <dbReference type="SAM" id="Phobius"/>
    </source>
</evidence>
<evidence type="ECO:0000313" key="6">
    <source>
        <dbReference type="Proteomes" id="UP001552299"/>
    </source>
</evidence>
<dbReference type="PANTHER" id="PTHR31286">
    <property type="entry name" value="GLYCINE-RICH CELL WALL STRUCTURAL PROTEIN 1.8-LIKE"/>
    <property type="match status" value="1"/>
</dbReference>
<dbReference type="InterPro" id="IPR025558">
    <property type="entry name" value="DUF4283"/>
</dbReference>
<dbReference type="InterPro" id="IPR002156">
    <property type="entry name" value="RNaseH_domain"/>
</dbReference>
<dbReference type="EMBL" id="JANQDX010000001">
    <property type="protein sequence ID" value="KAL0928426.1"/>
    <property type="molecule type" value="Genomic_DNA"/>
</dbReference>
<keyword evidence="6" id="KW-1185">Reference proteome</keyword>
<evidence type="ECO:0000259" key="4">
    <source>
        <dbReference type="Pfam" id="PF14111"/>
    </source>
</evidence>
<accession>A0ABD0VTZ4</accession>
<dbReference type="CDD" id="cd06222">
    <property type="entry name" value="RNase_H_like"/>
    <property type="match status" value="1"/>
</dbReference>
<feature type="transmembrane region" description="Helical" evidence="2">
    <location>
        <begin position="401"/>
        <end position="427"/>
    </location>
</feature>
<feature type="compositionally biased region" description="Polar residues" evidence="1">
    <location>
        <begin position="42"/>
        <end position="52"/>
    </location>
</feature>
<proteinExistence type="predicted"/>
<sequence length="556" mass="62037">MAAAFDPWGVAAMPQDVNRKGFFNLDSADPKSTSRSFREVVSGTTSPGDKLSSLTHSSVNGIPAILISHEEVLKLASPFQYTLVGKFSLRRPSLDAIRLFFNNFKISGVFSIGLLDSRHVAIQLLNDLDYSRVFARRAYYINSCQMRLLKWTLFFDIKEESPVVSIWISFPNLRLHFFNALVLHALGSIFGRPLQTDQATASRTRPSVARVLVEVDITKKHTKEVWNESKHNEKKMDAYSIIYKIKDKILNMWASKLINVDKVKRCRFILRRLGIDISNLNSSSKSIIVRWSLPKFPYCKLNSDGSVKNNMAGGGGIVRNHLGHVLAAYAIPLHTTNVPTAELLALLYGLNLCMRMGITKVWIEVDAMLVIYLINRKEANAAADFLANLGCNCINDTEFNVGLLGFCVAFLVAVCSVMLAFVVLIIFGGSVMCAASLMLWFFSFSVDGGIPVILDGCSVYMDIGLSILVLLGSSFQVGFMYLLGGVMTGIVRMELRAAALGYMDLEWSWDYISYNLNGILSSSFQLIIFCYFDEVLDRVFARLLDRFSASTFGITF</sequence>
<name>A0ABD0VTZ4_DENTH</name>
<feature type="region of interest" description="Disordered" evidence="1">
    <location>
        <begin position="29"/>
        <end position="52"/>
    </location>
</feature>
<organism evidence="5 6">
    <name type="scientific">Dendrobium thyrsiflorum</name>
    <name type="common">Pinecone-like raceme dendrobium</name>
    <name type="synonym">Orchid</name>
    <dbReference type="NCBI Taxonomy" id="117978"/>
    <lineage>
        <taxon>Eukaryota</taxon>
        <taxon>Viridiplantae</taxon>
        <taxon>Streptophyta</taxon>
        <taxon>Embryophyta</taxon>
        <taxon>Tracheophyta</taxon>
        <taxon>Spermatophyta</taxon>
        <taxon>Magnoliopsida</taxon>
        <taxon>Liliopsida</taxon>
        <taxon>Asparagales</taxon>
        <taxon>Orchidaceae</taxon>
        <taxon>Epidendroideae</taxon>
        <taxon>Malaxideae</taxon>
        <taxon>Dendrobiinae</taxon>
        <taxon>Dendrobium</taxon>
    </lineage>
</organism>
<evidence type="ECO:0008006" key="7">
    <source>
        <dbReference type="Google" id="ProtNLM"/>
    </source>
</evidence>
<dbReference type="InterPro" id="IPR012337">
    <property type="entry name" value="RNaseH-like_sf"/>
</dbReference>